<reference evidence="1" key="1">
    <citation type="submission" date="2019-11" db="EMBL/GenBank/DDBJ databases">
        <title>Leishmania tarentolae CDS.</title>
        <authorList>
            <person name="Goto Y."/>
            <person name="Yamagishi J."/>
        </authorList>
    </citation>
    <scope>NUCLEOTIDE SEQUENCE [LARGE SCALE GENOMIC DNA]</scope>
    <source>
        <strain evidence="1">Parrot Tar II</strain>
    </source>
</reference>
<dbReference type="OrthoDB" id="266171at2759"/>
<evidence type="ECO:0000313" key="2">
    <source>
        <dbReference type="Proteomes" id="UP000419144"/>
    </source>
</evidence>
<sequence length="361" mass="40753">MQSSGRRGLCPANVTDLTCTSSVSSRKLNISQLVSPSRLCYVGDGLTKRASPRSLLRGVSVTKLREPSSSQYIRDSPSHPEVLNTLPVNHQSCSTTLPSSVHPLLQQALLLIESAEVGERLAFSQEEMDAFDSIITLLSVAKEVEAIRVAAFEMFHIERASRRTLKRQERHERKILRLWYSESYEDALLTEEVQIIRQQSEESRNFFSRSPSRSRSTSLQKKSHELFYMATPQNGSPWLTQAPCSQKRDKTAHMASFSLSASGKQEDIRGPSPTVNCDEVRDNSPEVLPLMPLEQYFLHNVGSSCLLHRSNDSVNASDRQQHYYECGNHYPRTLGSIEADLEDRIARQMVLLLPGRQSYQK</sequence>
<name>A0A640KQM0_LEITA</name>
<keyword evidence="2" id="KW-1185">Reference proteome</keyword>
<evidence type="ECO:0000313" key="1">
    <source>
        <dbReference type="EMBL" id="GET89779.1"/>
    </source>
</evidence>
<dbReference type="EMBL" id="BLBS01000037">
    <property type="protein sequence ID" value="GET89779.1"/>
    <property type="molecule type" value="Genomic_DNA"/>
</dbReference>
<dbReference type="Proteomes" id="UP000419144">
    <property type="component" value="Unassembled WGS sequence"/>
</dbReference>
<protein>
    <submittedName>
        <fullName evidence="1">Uncharacterized protein</fullName>
    </submittedName>
</protein>
<comment type="caution">
    <text evidence="1">The sequence shown here is derived from an EMBL/GenBank/DDBJ whole genome shotgun (WGS) entry which is preliminary data.</text>
</comment>
<proteinExistence type="predicted"/>
<dbReference type="VEuPathDB" id="TriTrypDB:LtaPh_2713500"/>
<gene>
    <name evidence="1" type="ORF">LtaPh_2713500</name>
</gene>
<dbReference type="AlphaFoldDB" id="A0A640KQM0"/>
<organism evidence="1 2">
    <name type="scientific">Leishmania tarentolae</name>
    <name type="common">Sauroleishmania tarentolae</name>
    <dbReference type="NCBI Taxonomy" id="5689"/>
    <lineage>
        <taxon>Eukaryota</taxon>
        <taxon>Discoba</taxon>
        <taxon>Euglenozoa</taxon>
        <taxon>Kinetoplastea</taxon>
        <taxon>Metakinetoplastina</taxon>
        <taxon>Trypanosomatida</taxon>
        <taxon>Trypanosomatidae</taxon>
        <taxon>Leishmaniinae</taxon>
        <taxon>Leishmania</taxon>
        <taxon>lizard Leishmania</taxon>
    </lineage>
</organism>
<accession>A0A640KQM0</accession>